<dbReference type="EMBL" id="JACIEJ010000002">
    <property type="protein sequence ID" value="MBB3984714.1"/>
    <property type="molecule type" value="Genomic_DNA"/>
</dbReference>
<comment type="caution">
    <text evidence="5">The sequence shown here is derived from an EMBL/GenBank/DDBJ whole genome shotgun (WGS) entry which is preliminary data.</text>
</comment>
<dbReference type="PROSITE" id="PS50043">
    <property type="entry name" value="HTH_LUXR_2"/>
    <property type="match status" value="1"/>
</dbReference>
<dbReference type="CDD" id="cd06170">
    <property type="entry name" value="LuxR_C_like"/>
    <property type="match status" value="1"/>
</dbReference>
<dbReference type="RefSeq" id="WP_344716706.1">
    <property type="nucleotide sequence ID" value="NZ_BAABBZ010000014.1"/>
</dbReference>
<dbReference type="InterPro" id="IPR036388">
    <property type="entry name" value="WH-like_DNA-bd_sf"/>
</dbReference>
<evidence type="ECO:0000256" key="1">
    <source>
        <dbReference type="ARBA" id="ARBA00023015"/>
    </source>
</evidence>
<dbReference type="Gene3D" id="1.10.10.10">
    <property type="entry name" value="Winged helix-like DNA-binding domain superfamily/Winged helix DNA-binding domain"/>
    <property type="match status" value="1"/>
</dbReference>
<dbReference type="AlphaFoldDB" id="A0A7W6DLE7"/>
<organism evidence="5 6">
    <name type="scientific">Sagittula marina</name>
    <dbReference type="NCBI Taxonomy" id="943940"/>
    <lineage>
        <taxon>Bacteria</taxon>
        <taxon>Pseudomonadati</taxon>
        <taxon>Pseudomonadota</taxon>
        <taxon>Alphaproteobacteria</taxon>
        <taxon>Rhodobacterales</taxon>
        <taxon>Roseobacteraceae</taxon>
        <taxon>Sagittula</taxon>
    </lineage>
</organism>
<gene>
    <name evidence="5" type="ORF">GGQ68_001030</name>
</gene>
<protein>
    <submittedName>
        <fullName evidence="5">DNA-binding CsgD family transcriptional regulator</fullName>
    </submittedName>
</protein>
<dbReference type="SUPFAM" id="SSF75516">
    <property type="entry name" value="Pheromone-binding domain of LuxR-like quorum-sensing transcription factors"/>
    <property type="match status" value="1"/>
</dbReference>
<keyword evidence="3" id="KW-0804">Transcription</keyword>
<sequence length="248" mass="27952">MRGAILQNTWKVRHLTKNLEGLKDAILRSNSVESTICLVQQAYDIDFTTFHLLKNDGQEFSNPFVRTTYPDAWVRQYLLNNYISLDPVIEQVIEESESFCWSELRIKPHHKKMLKVSLEFGLGSSGHSFVYSDLRGRRSVLSVNSTKPMRAWQAYMTPLIDEFETILPLIHTKGVTEALAEREGVPSLTSREHECLSLSSEGKSYSAIASELNLSEHTARSYLKMARAKLGCTTLAQAVGKAVRSGIL</sequence>
<evidence type="ECO:0000313" key="6">
    <source>
        <dbReference type="Proteomes" id="UP000541426"/>
    </source>
</evidence>
<dbReference type="PANTHER" id="PTHR44688">
    <property type="entry name" value="DNA-BINDING TRANSCRIPTIONAL ACTIVATOR DEVR_DOSR"/>
    <property type="match status" value="1"/>
</dbReference>
<keyword evidence="1" id="KW-0805">Transcription regulation</keyword>
<keyword evidence="6" id="KW-1185">Reference proteome</keyword>
<dbReference type="Pfam" id="PF03472">
    <property type="entry name" value="Autoind_bind"/>
    <property type="match status" value="1"/>
</dbReference>
<evidence type="ECO:0000313" key="5">
    <source>
        <dbReference type="EMBL" id="MBB3984714.1"/>
    </source>
</evidence>
<dbReference type="InterPro" id="IPR016032">
    <property type="entry name" value="Sig_transdc_resp-reg_C-effctor"/>
</dbReference>
<dbReference type="GO" id="GO:0003677">
    <property type="term" value="F:DNA binding"/>
    <property type="evidence" value="ECO:0007669"/>
    <property type="project" value="UniProtKB-KW"/>
</dbReference>
<keyword evidence="2 5" id="KW-0238">DNA-binding</keyword>
<evidence type="ECO:0000256" key="2">
    <source>
        <dbReference type="ARBA" id="ARBA00023125"/>
    </source>
</evidence>
<dbReference type="Pfam" id="PF00196">
    <property type="entry name" value="GerE"/>
    <property type="match status" value="1"/>
</dbReference>
<proteinExistence type="predicted"/>
<dbReference type="Proteomes" id="UP000541426">
    <property type="component" value="Unassembled WGS sequence"/>
</dbReference>
<evidence type="ECO:0000259" key="4">
    <source>
        <dbReference type="PROSITE" id="PS50043"/>
    </source>
</evidence>
<dbReference type="SMART" id="SM00421">
    <property type="entry name" value="HTH_LUXR"/>
    <property type="match status" value="1"/>
</dbReference>
<reference evidence="5 6" key="1">
    <citation type="submission" date="2020-08" db="EMBL/GenBank/DDBJ databases">
        <title>Genomic Encyclopedia of Type Strains, Phase IV (KMG-IV): sequencing the most valuable type-strain genomes for metagenomic binning, comparative biology and taxonomic classification.</title>
        <authorList>
            <person name="Goeker M."/>
        </authorList>
    </citation>
    <scope>NUCLEOTIDE SEQUENCE [LARGE SCALE GENOMIC DNA]</scope>
    <source>
        <strain evidence="5 6">DSM 102235</strain>
    </source>
</reference>
<dbReference type="InterPro" id="IPR000792">
    <property type="entry name" value="Tscrpt_reg_LuxR_C"/>
</dbReference>
<dbReference type="PANTHER" id="PTHR44688:SF16">
    <property type="entry name" value="DNA-BINDING TRANSCRIPTIONAL ACTIVATOR DEVR_DOSR"/>
    <property type="match status" value="1"/>
</dbReference>
<name>A0A7W6DLE7_9RHOB</name>
<dbReference type="Gene3D" id="3.30.450.80">
    <property type="entry name" value="Transcription factor LuxR-like, autoinducer-binding domain"/>
    <property type="match status" value="1"/>
</dbReference>
<dbReference type="PRINTS" id="PR00038">
    <property type="entry name" value="HTHLUXR"/>
</dbReference>
<evidence type="ECO:0000256" key="3">
    <source>
        <dbReference type="ARBA" id="ARBA00023163"/>
    </source>
</evidence>
<dbReference type="InterPro" id="IPR036693">
    <property type="entry name" value="TF_LuxR_autoind-bd_dom_sf"/>
</dbReference>
<dbReference type="InterPro" id="IPR005143">
    <property type="entry name" value="TF_LuxR_autoind-bd_dom"/>
</dbReference>
<accession>A0A7W6DLE7</accession>
<dbReference type="GO" id="GO:0006355">
    <property type="term" value="P:regulation of DNA-templated transcription"/>
    <property type="evidence" value="ECO:0007669"/>
    <property type="project" value="InterPro"/>
</dbReference>
<dbReference type="SUPFAM" id="SSF46894">
    <property type="entry name" value="C-terminal effector domain of the bipartite response regulators"/>
    <property type="match status" value="1"/>
</dbReference>
<feature type="domain" description="HTH luxR-type" evidence="4">
    <location>
        <begin position="181"/>
        <end position="246"/>
    </location>
</feature>